<dbReference type="InterPro" id="IPR050302">
    <property type="entry name" value="Rab_GAP_TBC_domain"/>
</dbReference>
<feature type="compositionally biased region" description="Low complexity" evidence="1">
    <location>
        <begin position="12"/>
        <end position="23"/>
    </location>
</feature>
<feature type="region of interest" description="Disordered" evidence="1">
    <location>
        <begin position="1"/>
        <end position="73"/>
    </location>
</feature>
<feature type="region of interest" description="Disordered" evidence="1">
    <location>
        <begin position="412"/>
        <end position="445"/>
    </location>
</feature>
<dbReference type="InterPro" id="IPR035969">
    <property type="entry name" value="Rab-GAP_TBC_sf"/>
</dbReference>
<dbReference type="PROSITE" id="PS50086">
    <property type="entry name" value="TBC_RABGAP"/>
    <property type="match status" value="1"/>
</dbReference>
<dbReference type="SUPFAM" id="SSF47923">
    <property type="entry name" value="Ypt/Rab-GAP domain of gyp1p"/>
    <property type="match status" value="2"/>
</dbReference>
<dbReference type="Gene3D" id="1.10.472.80">
    <property type="entry name" value="Ypt/Rab-GAP domain of gyp1p, domain 3"/>
    <property type="match status" value="1"/>
</dbReference>
<organism evidence="3">
    <name type="scientific">Ailuropoda melanoleuca</name>
    <name type="common">Giant panda</name>
    <dbReference type="NCBI Taxonomy" id="9646"/>
    <lineage>
        <taxon>Eukaryota</taxon>
        <taxon>Metazoa</taxon>
        <taxon>Chordata</taxon>
        <taxon>Craniata</taxon>
        <taxon>Vertebrata</taxon>
        <taxon>Euteleostomi</taxon>
        <taxon>Mammalia</taxon>
        <taxon>Eutheria</taxon>
        <taxon>Laurasiatheria</taxon>
        <taxon>Carnivora</taxon>
        <taxon>Caniformia</taxon>
        <taxon>Ursidae</taxon>
        <taxon>Ailuropoda</taxon>
    </lineage>
</organism>
<name>D2I2S3_AILME</name>
<accession>D2I2S3</accession>
<sequence>MRPEDQMEPPEGTGRTTKTQTTQARNQLSAETPSMPREAGRRQVRTRGSALGRSDVTVTRRPPAALRSPVSLQERASIPGSMAAEAPGACPHVTRPRVVVLARPPRVSLAGVPGTCGPGGDINVMGLGVRFGFFQQGLGMHILPNGPLRSADCLVELDSIRDRTDTKHCSFSDDPGTGNAARKPHRQLEVLALCPWLCHTRTDSLAPRSPCRQQVQLPQRQATGRCGACGLRVGCAGLRAVAENPRDPTVCVQSFHSSVVSGCPPAAPVLASWARSQRAPPQTGNSKPLLLSRHHSSGSAQSWRSGWELVHTLAGKVVHVDDVQFMASSLMSRELVGSERHIRSPQARRNTHWPAVPASLALPAPGWGTPHRASGQRFPGASRTPVCSCTMEEDLDTLLALERANIIANYTQGEGAARPQPPRGKGTSLSWGSGRTRWHHRQETRRADKWVKMLRKWDRYRHSEKVGRRVPTDGTVSRLGMGCSPQPPPNPPTPRPHERPLPGERLLPEPKPPQAQGGQQRERQGRATVPSSCGSRGPALGRPSLSADTTEPSPEASRCLVLLGLRSAARACLTSAAFFPVDARRVYKGVPPQVRGQLWALLLDIETVKATNQGVYKGCRARAPTRASRHENEEAGPALLQGHRQIDLDVNRTFRNHVMFWDHYGIRQRALFHVLSAYSIYNTDEEQMGTGIYTAKWFLQCFIDRNPFSLTLKLWDAYILDGERVLTAMAYTVLKVHSTGGTCHQRPGLEQSPGSIRAEAEAMQTCGDPVREPQHCGCSSGNVLTPRVSTGCQVGDASTHASV</sequence>
<dbReference type="SMART" id="SM00164">
    <property type="entry name" value="TBC"/>
    <property type="match status" value="1"/>
</dbReference>
<dbReference type="InParanoid" id="D2I2S3"/>
<dbReference type="Pfam" id="PF00566">
    <property type="entry name" value="RabGAP-TBC"/>
    <property type="match status" value="2"/>
</dbReference>
<dbReference type="InterPro" id="IPR000195">
    <property type="entry name" value="Rab-GAP-TBC_dom"/>
</dbReference>
<feature type="compositionally biased region" description="Pro residues" evidence="1">
    <location>
        <begin position="485"/>
        <end position="494"/>
    </location>
</feature>
<protein>
    <recommendedName>
        <fullName evidence="2">Rab-GAP TBC domain-containing protein</fullName>
    </recommendedName>
</protein>
<evidence type="ECO:0000259" key="2">
    <source>
        <dbReference type="PROSITE" id="PS50086"/>
    </source>
</evidence>
<dbReference type="AlphaFoldDB" id="D2I2S3"/>
<feature type="domain" description="Rab-GAP TBC" evidence="2">
    <location>
        <begin position="589"/>
        <end position="803"/>
    </location>
</feature>
<gene>
    <name evidence="3" type="ORF">PANDA_019719</name>
</gene>
<dbReference type="EMBL" id="GL194206">
    <property type="protein sequence ID" value="EFB20439.1"/>
    <property type="molecule type" value="Genomic_DNA"/>
</dbReference>
<reference evidence="3" key="1">
    <citation type="journal article" date="2010" name="Nature">
        <title>The sequence and de novo assembly of the giant panda genome.</title>
        <authorList>
            <person name="Li R."/>
            <person name="Fan W."/>
            <person name="Tian G."/>
            <person name="Zhu H."/>
            <person name="He L."/>
            <person name="Cai J."/>
            <person name="Huang Q."/>
            <person name="Cai Q."/>
            <person name="Li B."/>
            <person name="Bai Y."/>
            <person name="Zhang Z."/>
            <person name="Zhang Y."/>
            <person name="Wang W."/>
            <person name="Li J."/>
            <person name="Wei F."/>
            <person name="Li H."/>
            <person name="Jian M."/>
            <person name="Li J."/>
            <person name="Zhang Z."/>
            <person name="Nielsen R."/>
            <person name="Li D."/>
            <person name="Gu W."/>
            <person name="Yang Z."/>
            <person name="Xuan Z."/>
            <person name="Ryder O.A."/>
            <person name="Leung F.C."/>
            <person name="Zhou Y."/>
            <person name="Cao J."/>
            <person name="Sun X."/>
            <person name="Fu Y."/>
            <person name="Fang X."/>
            <person name="Guo X."/>
            <person name="Wang B."/>
            <person name="Hou R."/>
            <person name="Shen F."/>
            <person name="Mu B."/>
            <person name="Ni P."/>
            <person name="Lin R."/>
            <person name="Qian W."/>
            <person name="Wang G."/>
            <person name="Yu C."/>
            <person name="Nie W."/>
            <person name="Wang J."/>
            <person name="Wu Z."/>
            <person name="Liang H."/>
            <person name="Min J."/>
            <person name="Wu Q."/>
            <person name="Cheng S."/>
            <person name="Ruan J."/>
            <person name="Wang M."/>
            <person name="Shi Z."/>
            <person name="Wen M."/>
            <person name="Liu B."/>
            <person name="Ren X."/>
            <person name="Zheng H."/>
            <person name="Dong D."/>
            <person name="Cook K."/>
            <person name="Shan G."/>
            <person name="Zhang H."/>
            <person name="Kosiol C."/>
            <person name="Xie X."/>
            <person name="Lu Z."/>
            <person name="Zheng H."/>
            <person name="Li Y."/>
            <person name="Steiner C.C."/>
            <person name="Lam T.T."/>
            <person name="Lin S."/>
            <person name="Zhang Q."/>
            <person name="Li G."/>
            <person name="Tian J."/>
            <person name="Gong T."/>
            <person name="Liu H."/>
            <person name="Zhang D."/>
            <person name="Fang L."/>
            <person name="Ye C."/>
            <person name="Zhang J."/>
            <person name="Hu W."/>
            <person name="Xu A."/>
            <person name="Ren Y."/>
            <person name="Zhang G."/>
            <person name="Bruford M.W."/>
            <person name="Li Q."/>
            <person name="Ma L."/>
            <person name="Guo Y."/>
            <person name="An N."/>
            <person name="Hu Y."/>
            <person name="Zheng Y."/>
            <person name="Shi Y."/>
            <person name="Li Z."/>
            <person name="Liu Q."/>
            <person name="Chen Y."/>
            <person name="Zhao J."/>
            <person name="Qu N."/>
            <person name="Zhao S."/>
            <person name="Tian F."/>
            <person name="Wang X."/>
            <person name="Wang H."/>
            <person name="Xu L."/>
            <person name="Liu X."/>
            <person name="Vinar T."/>
            <person name="Wang Y."/>
            <person name="Lam T.W."/>
            <person name="Yiu S.M."/>
            <person name="Liu S."/>
            <person name="Zhang H."/>
            <person name="Li D."/>
            <person name="Huang Y."/>
            <person name="Wang X."/>
            <person name="Yang G."/>
            <person name="Jiang Z."/>
            <person name="Wang J."/>
            <person name="Qin N."/>
            <person name="Li L."/>
            <person name="Li J."/>
            <person name="Bolund L."/>
            <person name="Kristiansen K."/>
            <person name="Wong G.K."/>
            <person name="Olson M."/>
            <person name="Zhang X."/>
            <person name="Li S."/>
            <person name="Yang H."/>
            <person name="Wang J."/>
            <person name="Wang J."/>
        </authorList>
    </citation>
    <scope>NUCLEOTIDE SEQUENCE [LARGE SCALE GENOMIC DNA]</scope>
</reference>
<proteinExistence type="predicted"/>
<dbReference type="GO" id="GO:0005096">
    <property type="term" value="F:GTPase activator activity"/>
    <property type="evidence" value="ECO:0007669"/>
    <property type="project" value="TreeGrafter"/>
</dbReference>
<feature type="region of interest" description="Disordered" evidence="1">
    <location>
        <begin position="274"/>
        <end position="293"/>
    </location>
</feature>
<feature type="region of interest" description="Disordered" evidence="1">
    <location>
        <begin position="464"/>
        <end position="552"/>
    </location>
</feature>
<dbReference type="PANTHER" id="PTHR47219">
    <property type="entry name" value="RAB GTPASE-ACTIVATING PROTEIN 1-LIKE"/>
    <property type="match status" value="1"/>
</dbReference>
<evidence type="ECO:0000313" key="3">
    <source>
        <dbReference type="EMBL" id="EFB20439.1"/>
    </source>
</evidence>
<dbReference type="GO" id="GO:0031267">
    <property type="term" value="F:small GTPase binding"/>
    <property type="evidence" value="ECO:0007669"/>
    <property type="project" value="TreeGrafter"/>
</dbReference>
<dbReference type="PANTHER" id="PTHR47219:SF25">
    <property type="entry name" value="RAB-GAP TBC DOMAIN-CONTAINING PROTEIN"/>
    <property type="match status" value="1"/>
</dbReference>
<feature type="compositionally biased region" description="Basic and acidic residues" evidence="1">
    <location>
        <begin position="495"/>
        <end position="508"/>
    </location>
</feature>
<evidence type="ECO:0000256" key="1">
    <source>
        <dbReference type="SAM" id="MobiDB-lite"/>
    </source>
</evidence>